<name>A0A240C4K8_9STAP</name>
<evidence type="ECO:0000256" key="8">
    <source>
        <dbReference type="SAM" id="Phobius"/>
    </source>
</evidence>
<dbReference type="NCBIfam" id="TIGR00688">
    <property type="entry name" value="rarD"/>
    <property type="match status" value="1"/>
</dbReference>
<protein>
    <submittedName>
        <fullName evidence="11">Chloramphenicol-sensitive protein RarD</fullName>
    </submittedName>
</protein>
<feature type="transmembrane region" description="Helical" evidence="8">
    <location>
        <begin position="156"/>
        <end position="172"/>
    </location>
</feature>
<dbReference type="Pfam" id="PF00892">
    <property type="entry name" value="EamA"/>
    <property type="match status" value="1"/>
</dbReference>
<dbReference type="RefSeq" id="WP_095116976.1">
    <property type="nucleotide sequence ID" value="NZ_BMCB01000011.1"/>
</dbReference>
<dbReference type="PANTHER" id="PTHR22911">
    <property type="entry name" value="ACYL-MALONYL CONDENSING ENZYME-RELATED"/>
    <property type="match status" value="1"/>
</dbReference>
<keyword evidence="13" id="KW-1185">Reference proteome</keyword>
<evidence type="ECO:0000313" key="10">
    <source>
        <dbReference type="EMBL" id="GGA93645.1"/>
    </source>
</evidence>
<evidence type="ECO:0000259" key="9">
    <source>
        <dbReference type="Pfam" id="PF00892"/>
    </source>
</evidence>
<feature type="transmembrane region" description="Helical" evidence="8">
    <location>
        <begin position="78"/>
        <end position="97"/>
    </location>
</feature>
<feature type="transmembrane region" description="Helical" evidence="8">
    <location>
        <begin position="217"/>
        <end position="237"/>
    </location>
</feature>
<reference evidence="11 12" key="2">
    <citation type="submission" date="2017-06" db="EMBL/GenBank/DDBJ databases">
        <authorList>
            <consortium name="Pathogen Informatics"/>
        </authorList>
    </citation>
    <scope>NUCLEOTIDE SEQUENCE [LARGE SCALE GENOMIC DNA]</scope>
    <source>
        <strain evidence="11 12">NCTC13833</strain>
    </source>
</reference>
<dbReference type="SUPFAM" id="SSF103481">
    <property type="entry name" value="Multidrug resistance efflux transporter EmrE"/>
    <property type="match status" value="2"/>
</dbReference>
<feature type="transmembrane region" description="Helical" evidence="8">
    <location>
        <begin position="133"/>
        <end position="150"/>
    </location>
</feature>
<organism evidence="11 12">
    <name type="scientific">Staphylococcus muscae</name>
    <dbReference type="NCBI Taxonomy" id="1294"/>
    <lineage>
        <taxon>Bacteria</taxon>
        <taxon>Bacillati</taxon>
        <taxon>Bacillota</taxon>
        <taxon>Bacilli</taxon>
        <taxon>Bacillales</taxon>
        <taxon>Staphylococcaceae</taxon>
        <taxon>Staphylococcus</taxon>
    </lineage>
</organism>
<keyword evidence="4" id="KW-1003">Cell membrane</keyword>
<dbReference type="PANTHER" id="PTHR22911:SF137">
    <property type="entry name" value="SOLUTE CARRIER FAMILY 35 MEMBER G2-RELATED"/>
    <property type="match status" value="1"/>
</dbReference>
<feature type="transmembrane region" description="Helical" evidence="8">
    <location>
        <begin position="270"/>
        <end position="289"/>
    </location>
</feature>
<dbReference type="InterPro" id="IPR037185">
    <property type="entry name" value="EmrE-like"/>
</dbReference>
<evidence type="ECO:0000256" key="4">
    <source>
        <dbReference type="ARBA" id="ARBA00022475"/>
    </source>
</evidence>
<evidence type="ECO:0000256" key="6">
    <source>
        <dbReference type="ARBA" id="ARBA00022989"/>
    </source>
</evidence>
<proteinExistence type="inferred from homology"/>
<evidence type="ECO:0000313" key="13">
    <source>
        <dbReference type="Proteomes" id="UP000652995"/>
    </source>
</evidence>
<dbReference type="EMBL" id="BMCB01000011">
    <property type="protein sequence ID" value="GGA93645.1"/>
    <property type="molecule type" value="Genomic_DNA"/>
</dbReference>
<dbReference type="EMBL" id="LT906464">
    <property type="protein sequence ID" value="SNW02689.1"/>
    <property type="molecule type" value="Genomic_DNA"/>
</dbReference>
<reference evidence="10" key="4">
    <citation type="submission" date="2024-05" db="EMBL/GenBank/DDBJ databases">
        <authorList>
            <person name="Sun Q."/>
            <person name="Sedlacek I."/>
        </authorList>
    </citation>
    <scope>NUCLEOTIDE SEQUENCE</scope>
    <source>
        <strain evidence="10">CCM 4175</strain>
    </source>
</reference>
<evidence type="ECO:0000313" key="11">
    <source>
        <dbReference type="EMBL" id="SNW02689.1"/>
    </source>
</evidence>
<dbReference type="InterPro" id="IPR000620">
    <property type="entry name" value="EamA_dom"/>
</dbReference>
<reference evidence="13" key="3">
    <citation type="journal article" date="2019" name="Int. J. Syst. Evol. Microbiol.">
        <title>The Global Catalogue of Microorganisms (GCM) 10K type strain sequencing project: providing services to taxonomists for standard genome sequencing and annotation.</title>
        <authorList>
            <consortium name="The Broad Institute Genomics Platform"/>
            <consortium name="The Broad Institute Genome Sequencing Center for Infectious Disease"/>
            <person name="Wu L."/>
            <person name="Ma J."/>
        </authorList>
    </citation>
    <scope>NUCLEOTIDE SEQUENCE [LARGE SCALE GENOMIC DNA]</scope>
    <source>
        <strain evidence="13">CCM 4175</strain>
    </source>
</reference>
<comment type="similarity">
    <text evidence="2">Belongs to the EamA transporter family.</text>
</comment>
<dbReference type="InterPro" id="IPR004626">
    <property type="entry name" value="RarD"/>
</dbReference>
<evidence type="ECO:0000256" key="5">
    <source>
        <dbReference type="ARBA" id="ARBA00022692"/>
    </source>
</evidence>
<accession>A0A240C4K8</accession>
<feature type="transmembrane region" description="Helical" evidence="8">
    <location>
        <begin position="184"/>
        <end position="205"/>
    </location>
</feature>
<evidence type="ECO:0000256" key="1">
    <source>
        <dbReference type="ARBA" id="ARBA00004651"/>
    </source>
</evidence>
<feature type="transmembrane region" description="Helical" evidence="8">
    <location>
        <begin position="244"/>
        <end position="264"/>
    </location>
</feature>
<feature type="transmembrane region" description="Helical" evidence="8">
    <location>
        <begin position="40"/>
        <end position="57"/>
    </location>
</feature>
<comment type="subcellular location">
    <subcellularLocation>
        <location evidence="1">Cell membrane</location>
        <topology evidence="1">Multi-pass membrane protein</topology>
    </subcellularLocation>
</comment>
<keyword evidence="7 8" id="KW-0472">Membrane</keyword>
<dbReference type="OrthoDB" id="369870at2"/>
<keyword evidence="6 8" id="KW-1133">Transmembrane helix</keyword>
<dbReference type="GO" id="GO:0005886">
    <property type="term" value="C:plasma membrane"/>
    <property type="evidence" value="ECO:0007669"/>
    <property type="project" value="UniProtKB-SubCell"/>
</dbReference>
<evidence type="ECO:0000256" key="2">
    <source>
        <dbReference type="ARBA" id="ARBA00007362"/>
    </source>
</evidence>
<reference evidence="10" key="1">
    <citation type="journal article" date="2014" name="Int. J. Syst. Evol. Microbiol.">
        <title>Complete genome of a new Firmicutes species belonging to the dominant human colonic microbiota ('Ruminococcus bicirculans') reveals two chromosomes and a selective capacity to utilize plant glucans.</title>
        <authorList>
            <consortium name="NISC Comparative Sequencing Program"/>
            <person name="Wegmann U."/>
            <person name="Louis P."/>
            <person name="Goesmann A."/>
            <person name="Henrissat B."/>
            <person name="Duncan S.H."/>
            <person name="Flint H.J."/>
        </authorList>
    </citation>
    <scope>NUCLEOTIDE SEQUENCE</scope>
    <source>
        <strain evidence="10">CCM 4175</strain>
    </source>
</reference>
<keyword evidence="3" id="KW-0813">Transport</keyword>
<evidence type="ECO:0000313" key="12">
    <source>
        <dbReference type="Proteomes" id="UP000243706"/>
    </source>
</evidence>
<gene>
    <name evidence="11" type="primary">rarD</name>
    <name evidence="10" type="ORF">GCM10007183_17330</name>
    <name evidence="11" type="ORF">SAMEA4412661_01206</name>
</gene>
<evidence type="ECO:0000256" key="7">
    <source>
        <dbReference type="ARBA" id="ARBA00023136"/>
    </source>
</evidence>
<feature type="transmembrane region" description="Helical" evidence="8">
    <location>
        <begin position="109"/>
        <end position="126"/>
    </location>
</feature>
<feature type="domain" description="EamA" evidence="9">
    <location>
        <begin position="10"/>
        <end position="149"/>
    </location>
</feature>
<feature type="transmembrane region" description="Helical" evidence="8">
    <location>
        <begin position="12"/>
        <end position="28"/>
    </location>
</feature>
<dbReference type="Proteomes" id="UP000243706">
    <property type="component" value="Chromosome 1"/>
</dbReference>
<dbReference type="AlphaFoldDB" id="A0A240C4K8"/>
<evidence type="ECO:0000256" key="3">
    <source>
        <dbReference type="ARBA" id="ARBA00022448"/>
    </source>
</evidence>
<sequence length="305" mass="34551">MNYEASFKHGILFALSAYIMWGILPLYWALIEGVSATEILMYRIVLSLVFMIILVPITKQTTQLKDDFQQFIKTPRKLLIIITAGYVVTLNWGTFIYAINEGFVLQTSLGYYINPLVSIFLAMLFFKERFNKLEWCAILFATIGVLYMTFKVGEFPFISLVLAFTFGIYGLLKKLVPMSAVSSITIESIATAPMAIIYLVIIGQSHGLSIGMNSSTFWLLFSGAVTAVPLLAFSAAAVRIPLSLIGFIQYIGPTLIFLNGIFIFKEPFNADQFITFCFIWFGIFIYILSQIFKIKRKPKPLQYHE</sequence>
<dbReference type="KEGG" id="smus:C7J88_02745"/>
<dbReference type="Proteomes" id="UP000652995">
    <property type="component" value="Unassembled WGS sequence"/>
</dbReference>
<keyword evidence="5 8" id="KW-0812">Transmembrane</keyword>